<dbReference type="InterPro" id="IPR004839">
    <property type="entry name" value="Aminotransferase_I/II_large"/>
</dbReference>
<dbReference type="InterPro" id="IPR034964">
    <property type="entry name" value="LS"/>
</dbReference>
<sequence length="518" mass="55512">MVNLGLVVAEFNASVTEQMAAAAEDAAADRGVGIESTVRVPGVYDSPLAADRLARRDDIDAVAVVGAVVTGDTDHDQVISDATASSLQSVGLDRDTPVTFGITGPGQSGAEAHERVDKGRQPSTPPSTWWRCCHERPPVGLRRAGWPRRTVGDRRRRQQSQRARGGGRRRGRSLGRRTGLPDPERVREAGRQAIADGHTGYTSSNGITELRQAISTDLKAKNVPAEPDNVVVTPGAKQALFETVHALIDEGDEVILLDPAWVSYEAMVKLAGGDLTRVDLGEHEFELEPALDDLADAMSDETALLLVNSPSNPTGAVFSDEALAGVRDLAVEHDVTVVADEIYDRITYDAEPTSLAAFDGMADRTVTVNGFSKSYAMTGWRLGYLAAPEPLVDQVSKIHSHSVTCAPNFVQRAGVEALRSVETDVATMVKAFENRRDLVVDVLEDHGKSIPRPQGAFYAMIPTSADDVAWTDAAIEDAHVATVPGTAFNAPGYARISYAASEERLKEGFERLAAEGLL</sequence>
<dbReference type="GO" id="GO:0006520">
    <property type="term" value="P:amino acid metabolic process"/>
    <property type="evidence" value="ECO:0007669"/>
    <property type="project" value="InterPro"/>
</dbReference>
<keyword evidence="9" id="KW-0663">Pyridoxal phosphate</keyword>
<dbReference type="Gene3D" id="3.40.640.10">
    <property type="entry name" value="Type I PLP-dependent aspartate aminotransferase-like (Major domain)"/>
    <property type="match status" value="1"/>
</dbReference>
<dbReference type="GO" id="GO:0000906">
    <property type="term" value="F:6,7-dimethyl-8-ribityllumazine synthase activity"/>
    <property type="evidence" value="ECO:0007669"/>
    <property type="project" value="UniProtKB-UniRule"/>
</dbReference>
<evidence type="ECO:0000256" key="1">
    <source>
        <dbReference type="ARBA" id="ARBA00001933"/>
    </source>
</evidence>
<evidence type="ECO:0000256" key="8">
    <source>
        <dbReference type="ARBA" id="ARBA00022679"/>
    </source>
</evidence>
<dbReference type="PANTHER" id="PTHR46383:SF1">
    <property type="entry name" value="ASPARTATE AMINOTRANSFERASE"/>
    <property type="match status" value="1"/>
</dbReference>
<dbReference type="InterPro" id="IPR015422">
    <property type="entry name" value="PyrdxlP-dep_Trfase_small"/>
</dbReference>
<reference evidence="15" key="1">
    <citation type="submission" date="2013-11" db="EMBL/GenBank/DDBJ databases">
        <authorList>
            <person name="Hoang H.T."/>
            <person name="Killian M.L."/>
            <person name="Madson D.M."/>
            <person name="Arruda P.H.E."/>
            <person name="Sun D."/>
            <person name="Schwartz K.J."/>
            <person name="Yoon K."/>
        </authorList>
    </citation>
    <scope>NUCLEOTIDE SEQUENCE [LARGE SCALE GENOMIC DNA]</scope>
    <source>
        <strain evidence="15">CDK2</strain>
    </source>
</reference>
<evidence type="ECO:0000256" key="10">
    <source>
        <dbReference type="ARBA" id="ARBA00048785"/>
    </source>
</evidence>
<dbReference type="Gene3D" id="3.40.50.960">
    <property type="entry name" value="Lumazine/riboflavin synthase"/>
    <property type="match status" value="1"/>
</dbReference>
<evidence type="ECO:0000313" key="14">
    <source>
        <dbReference type="EMBL" id="KPN30661.1"/>
    </source>
</evidence>
<dbReference type="Pfam" id="PF00155">
    <property type="entry name" value="Aminotran_1_2"/>
    <property type="match status" value="1"/>
</dbReference>
<dbReference type="GO" id="GO:0008483">
    <property type="term" value="F:transaminase activity"/>
    <property type="evidence" value="ECO:0007669"/>
    <property type="project" value="UniProtKB-KW"/>
</dbReference>
<keyword evidence="6 11" id="KW-0032">Aminotransferase</keyword>
<dbReference type="InterPro" id="IPR015421">
    <property type="entry name" value="PyrdxlP-dep_Trfase_major"/>
</dbReference>
<evidence type="ECO:0000256" key="3">
    <source>
        <dbReference type="ARBA" id="ARBA00007424"/>
    </source>
</evidence>
<feature type="compositionally biased region" description="Basic residues" evidence="12">
    <location>
        <begin position="154"/>
        <end position="175"/>
    </location>
</feature>
<keyword evidence="7" id="KW-0686">Riboflavin biosynthesis</keyword>
<feature type="compositionally biased region" description="Basic and acidic residues" evidence="12">
    <location>
        <begin position="111"/>
        <end position="120"/>
    </location>
</feature>
<comment type="similarity">
    <text evidence="4 11">Belongs to the class-I pyridoxal-phosphate-dependent aminotransferase family.</text>
</comment>
<evidence type="ECO:0000256" key="2">
    <source>
        <dbReference type="ARBA" id="ARBA00004917"/>
    </source>
</evidence>
<dbReference type="InterPro" id="IPR015424">
    <property type="entry name" value="PyrdxlP-dep_Trfase"/>
</dbReference>
<organism evidence="14 15">
    <name type="scientific">Halolamina pelagica</name>
    <dbReference type="NCBI Taxonomy" id="699431"/>
    <lineage>
        <taxon>Archaea</taxon>
        <taxon>Methanobacteriati</taxon>
        <taxon>Methanobacteriota</taxon>
        <taxon>Stenosarchaea group</taxon>
        <taxon>Halobacteria</taxon>
        <taxon>Halobacteriales</taxon>
        <taxon>Haloferacaceae</taxon>
    </lineage>
</organism>
<dbReference type="EMBL" id="LGUC01000001">
    <property type="protein sequence ID" value="KPN30661.1"/>
    <property type="molecule type" value="Genomic_DNA"/>
</dbReference>
<evidence type="ECO:0000259" key="13">
    <source>
        <dbReference type="Pfam" id="PF00155"/>
    </source>
</evidence>
<dbReference type="Proteomes" id="UP000050535">
    <property type="component" value="Unassembled WGS sequence"/>
</dbReference>
<name>A0A0P7HB46_9EURY</name>
<dbReference type="PATRIC" id="fig|699431.3.peg.1429"/>
<evidence type="ECO:0000256" key="12">
    <source>
        <dbReference type="SAM" id="MobiDB-lite"/>
    </source>
</evidence>
<dbReference type="InterPro" id="IPR004838">
    <property type="entry name" value="NHTrfase_class1_PyrdxlP-BS"/>
</dbReference>
<evidence type="ECO:0000256" key="4">
    <source>
        <dbReference type="ARBA" id="ARBA00007441"/>
    </source>
</evidence>
<dbReference type="PROSITE" id="PS00105">
    <property type="entry name" value="AA_TRANSFER_CLASS_1"/>
    <property type="match status" value="1"/>
</dbReference>
<proteinExistence type="inferred from homology"/>
<comment type="pathway">
    <text evidence="2">Cofactor biosynthesis; riboflavin biosynthesis; riboflavin from 2-hydroxy-3-oxobutyl phosphate and 5-amino-6-(D-ribitylamino)uracil: step 1/2.</text>
</comment>
<evidence type="ECO:0000256" key="6">
    <source>
        <dbReference type="ARBA" id="ARBA00022576"/>
    </source>
</evidence>
<dbReference type="FunFam" id="3.40.640.10:FF:000033">
    <property type="entry name" value="Aspartate aminotransferase"/>
    <property type="match status" value="1"/>
</dbReference>
<evidence type="ECO:0000256" key="5">
    <source>
        <dbReference type="ARBA" id="ARBA00011738"/>
    </source>
</evidence>
<comment type="caution">
    <text evidence="14">The sequence shown here is derived from an EMBL/GenBank/DDBJ whole genome shotgun (WGS) entry which is preliminary data.</text>
</comment>
<dbReference type="CDD" id="cd00609">
    <property type="entry name" value="AAT_like"/>
    <property type="match status" value="1"/>
</dbReference>
<evidence type="ECO:0000313" key="15">
    <source>
        <dbReference type="Proteomes" id="UP000050535"/>
    </source>
</evidence>
<comment type="similarity">
    <text evidence="3">Belongs to the DMRL synthase family.</text>
</comment>
<dbReference type="EC" id="2.6.1.-" evidence="11"/>
<accession>A0A0P7HB46</accession>
<dbReference type="GO" id="GO:0009231">
    <property type="term" value="P:riboflavin biosynthetic process"/>
    <property type="evidence" value="ECO:0007669"/>
    <property type="project" value="UniProtKB-UniPathway"/>
</dbReference>
<dbReference type="UniPathway" id="UPA00275">
    <property type="reaction ID" value="UER00404"/>
</dbReference>
<comment type="cofactor">
    <cofactor evidence="1 11">
        <name>pyridoxal 5'-phosphate</name>
        <dbReference type="ChEBI" id="CHEBI:597326"/>
    </cofactor>
</comment>
<keyword evidence="8 11" id="KW-0808">Transferase</keyword>
<dbReference type="InterPro" id="IPR050596">
    <property type="entry name" value="AspAT/PAT-like"/>
</dbReference>
<dbReference type="InterPro" id="IPR036467">
    <property type="entry name" value="LS/RS_sf"/>
</dbReference>
<comment type="subunit">
    <text evidence="5">Homodimer.</text>
</comment>
<dbReference type="Gene3D" id="3.90.1150.10">
    <property type="entry name" value="Aspartate Aminotransferase, domain 1"/>
    <property type="match status" value="1"/>
</dbReference>
<dbReference type="NCBIfam" id="TIGR00114">
    <property type="entry name" value="lumazine-synth"/>
    <property type="match status" value="1"/>
</dbReference>
<dbReference type="AlphaFoldDB" id="A0A0P7HB46"/>
<feature type="domain" description="Aminotransferase class I/classII large" evidence="13">
    <location>
        <begin position="182"/>
        <end position="512"/>
    </location>
</feature>
<keyword evidence="15" id="KW-1185">Reference proteome</keyword>
<dbReference type="PANTHER" id="PTHR46383">
    <property type="entry name" value="ASPARTATE AMINOTRANSFERASE"/>
    <property type="match status" value="1"/>
</dbReference>
<protein>
    <recommendedName>
        <fullName evidence="11">Aminotransferase</fullName>
        <ecNumber evidence="11">2.6.1.-</ecNumber>
    </recommendedName>
</protein>
<comment type="catalytic activity">
    <reaction evidence="10">
        <text>(2S)-2-hydroxy-3-oxobutyl phosphate + 5-amino-6-(D-ribitylamino)uracil = 6,7-dimethyl-8-(1-D-ribityl)lumazine + phosphate + 2 H2O + H(+)</text>
        <dbReference type="Rhea" id="RHEA:26152"/>
        <dbReference type="ChEBI" id="CHEBI:15377"/>
        <dbReference type="ChEBI" id="CHEBI:15378"/>
        <dbReference type="ChEBI" id="CHEBI:15934"/>
        <dbReference type="ChEBI" id="CHEBI:43474"/>
        <dbReference type="ChEBI" id="CHEBI:58201"/>
        <dbReference type="ChEBI" id="CHEBI:58830"/>
        <dbReference type="EC" id="2.5.1.78"/>
    </reaction>
</comment>
<gene>
    <name evidence="14" type="ORF">SY89_01397</name>
</gene>
<dbReference type="GO" id="GO:0009349">
    <property type="term" value="C:riboflavin synthase complex"/>
    <property type="evidence" value="ECO:0007669"/>
    <property type="project" value="UniProtKB-UniRule"/>
</dbReference>
<dbReference type="InterPro" id="IPR002180">
    <property type="entry name" value="LS/RS"/>
</dbReference>
<evidence type="ECO:0000256" key="9">
    <source>
        <dbReference type="ARBA" id="ARBA00022898"/>
    </source>
</evidence>
<dbReference type="SUPFAM" id="SSF52121">
    <property type="entry name" value="Lumazine synthase"/>
    <property type="match status" value="1"/>
</dbReference>
<evidence type="ECO:0000256" key="11">
    <source>
        <dbReference type="RuleBase" id="RU000481"/>
    </source>
</evidence>
<feature type="region of interest" description="Disordered" evidence="12">
    <location>
        <begin position="103"/>
        <end position="186"/>
    </location>
</feature>
<dbReference type="STRING" id="699431.SY89_01397"/>
<evidence type="ECO:0000256" key="7">
    <source>
        <dbReference type="ARBA" id="ARBA00022619"/>
    </source>
</evidence>
<dbReference type="Pfam" id="PF00885">
    <property type="entry name" value="DMRL_synthase"/>
    <property type="match status" value="1"/>
</dbReference>
<dbReference type="SUPFAM" id="SSF53383">
    <property type="entry name" value="PLP-dependent transferases"/>
    <property type="match status" value="1"/>
</dbReference>
<dbReference type="GO" id="GO:0030170">
    <property type="term" value="F:pyridoxal phosphate binding"/>
    <property type="evidence" value="ECO:0007669"/>
    <property type="project" value="InterPro"/>
</dbReference>